<dbReference type="RefSeq" id="WP_046425431.1">
    <property type="nucleotide sequence ID" value="NZ_CADFFD010000012.1"/>
</dbReference>
<name>A0AAW7TDB6_BURVI</name>
<proteinExistence type="predicted"/>
<organism evidence="1 2">
    <name type="scientific">Burkholderia vietnamiensis</name>
    <dbReference type="NCBI Taxonomy" id="60552"/>
    <lineage>
        <taxon>Bacteria</taxon>
        <taxon>Pseudomonadati</taxon>
        <taxon>Pseudomonadota</taxon>
        <taxon>Betaproteobacteria</taxon>
        <taxon>Burkholderiales</taxon>
        <taxon>Burkholderiaceae</taxon>
        <taxon>Burkholderia</taxon>
        <taxon>Burkholderia cepacia complex</taxon>
    </lineage>
</organism>
<dbReference type="Proteomes" id="UP001171620">
    <property type="component" value="Unassembled WGS sequence"/>
</dbReference>
<gene>
    <name evidence="1" type="ORF">QZM33_31765</name>
</gene>
<sequence length="326" mass="36601">MGNADFIICAPLYLTFKSNGVLALARLAQAIEKAGRSAYVCTYQFVDGRESVLAIDYDTYEPKNDAERQIVDEVLRAVRTFDLKMLKDFSQRRIDECYVVYPEVMVNNALNARNVIRYFLNKDNPARPVNVGERDFILTHSKVMHPNPHHVSYFGDVNPLFHSNGTYPAEHRQMDITYIGKGALYGAPEVVPGTVLITREWPASKEQLAIMLRNCRFFYTADACSNLNVEALACGAIPAFMDNGPWRDEEIDGAEPGKFPRLYAGIEAGEDFYARFEEARAQYFENLRGYIDGWDAGAAEMIEKVDRHFAENAQPLAQAAALGATA</sequence>
<evidence type="ECO:0000313" key="1">
    <source>
        <dbReference type="EMBL" id="MDN7799515.1"/>
    </source>
</evidence>
<comment type="caution">
    <text evidence="1">The sequence shown here is derived from an EMBL/GenBank/DDBJ whole genome shotgun (WGS) entry which is preliminary data.</text>
</comment>
<evidence type="ECO:0000313" key="2">
    <source>
        <dbReference type="Proteomes" id="UP001171620"/>
    </source>
</evidence>
<reference evidence="1" key="1">
    <citation type="submission" date="2023-07" db="EMBL/GenBank/DDBJ databases">
        <title>A collection of bacterial strains from the Burkholderia cepacia Research Laboratory and Repository.</title>
        <authorList>
            <person name="Lipuma J."/>
            <person name="Spilker T."/>
            <person name="Caverly L."/>
        </authorList>
    </citation>
    <scope>NUCLEOTIDE SEQUENCE</scope>
    <source>
        <strain evidence="1">AU44268</strain>
    </source>
</reference>
<protein>
    <submittedName>
        <fullName evidence="1">Uncharacterized protein</fullName>
    </submittedName>
</protein>
<accession>A0AAW7TDB6</accession>
<dbReference type="EMBL" id="JAUJRV010000048">
    <property type="protein sequence ID" value="MDN7799515.1"/>
    <property type="molecule type" value="Genomic_DNA"/>
</dbReference>
<dbReference type="AlphaFoldDB" id="A0AAW7TDB6"/>